<dbReference type="Proteomes" id="UP000294588">
    <property type="component" value="Unassembled WGS sequence"/>
</dbReference>
<evidence type="ECO:0000313" key="2">
    <source>
        <dbReference type="Proteomes" id="UP000294588"/>
    </source>
</evidence>
<protein>
    <submittedName>
        <fullName evidence="1">Sulfur carrier protein ThiS</fullName>
    </submittedName>
</protein>
<keyword evidence="2" id="KW-1185">Reference proteome</keyword>
<reference evidence="1" key="1">
    <citation type="submission" date="2019-03" db="EMBL/GenBank/DDBJ databases">
        <title>Candidatus Syntrophosphaera thermopropionivorans: a novel player in syntrophic propionate oxidation during anaerobic digestion.</title>
        <authorList>
            <person name="Dyksma S."/>
        </authorList>
    </citation>
    <scope>NUCLEOTIDE SEQUENCE</scope>
    <source>
        <strain evidence="1">W5</strain>
    </source>
</reference>
<organism evidence="1 2">
    <name type="scientific">Candidatus Syntrophosphaera thermopropionivorans</name>
    <dbReference type="NCBI Taxonomy" id="2593015"/>
    <lineage>
        <taxon>Bacteria</taxon>
        <taxon>Pseudomonadati</taxon>
        <taxon>Candidatus Cloacimonadota</taxon>
        <taxon>Candidatus Cloacimonadia</taxon>
        <taxon>Candidatus Cloacimonadales</taxon>
        <taxon>Candidatus Cloacimonadaceae</taxon>
        <taxon>Candidatus Syntrophosphaera</taxon>
    </lineage>
</organism>
<proteinExistence type="predicted"/>
<sequence>MPTITVNGQEIPWEEGMTIRTVLNKMNYSFRMLVIKVNDKLVKKEDWDSFQVPPGADVKVIHLISGG</sequence>
<comment type="caution">
    <text evidence="1">The sequence shown here is derived from an EMBL/GenBank/DDBJ whole genome shotgun (WGS) entry which is preliminary data.</text>
</comment>
<accession>A0AC61QHX4</accession>
<dbReference type="EMBL" id="SMOG01000025">
    <property type="protein sequence ID" value="TDF72566.1"/>
    <property type="molecule type" value="Genomic_DNA"/>
</dbReference>
<name>A0AC61QHX4_9BACT</name>
<gene>
    <name evidence="1" type="primary">thiS</name>
    <name evidence="1" type="ORF">E0946_06360</name>
</gene>
<evidence type="ECO:0000313" key="1">
    <source>
        <dbReference type="EMBL" id="TDF72566.1"/>
    </source>
</evidence>